<reference evidence="6" key="1">
    <citation type="submission" date="2022-11" db="EMBL/GenBank/DDBJ databases">
        <title>Methylomonas rapida sp. nov., Carotenoid-Producing Obligate Methanotrophs with High Growth Characteristics and Biotechnological Potential.</title>
        <authorList>
            <person name="Tikhonova E.N."/>
            <person name="Suleimanov R.Z."/>
            <person name="Miroshnikov K."/>
            <person name="Oshkin I.Y."/>
            <person name="Belova S.E."/>
            <person name="Danilova O.V."/>
            <person name="Ashikhmin A."/>
            <person name="Konopkin A."/>
            <person name="But S.Y."/>
            <person name="Khmelenina V.N."/>
            <person name="Kuznetsov N."/>
            <person name="Pimenov N.V."/>
            <person name="Dedysh S.N."/>
        </authorList>
    </citation>
    <scope>NUCLEOTIDE SEQUENCE</scope>
    <source>
        <strain evidence="6">MP1</strain>
    </source>
</reference>
<dbReference type="PANTHER" id="PTHR43214:SF43">
    <property type="entry name" value="TWO-COMPONENT RESPONSE REGULATOR"/>
    <property type="match status" value="1"/>
</dbReference>
<dbReference type="PROSITE" id="PS50043">
    <property type="entry name" value="HTH_LUXR_2"/>
    <property type="match status" value="1"/>
</dbReference>
<evidence type="ECO:0000259" key="5">
    <source>
        <dbReference type="PROSITE" id="PS50110"/>
    </source>
</evidence>
<gene>
    <name evidence="6" type="ORF">NM686_001380</name>
</gene>
<keyword evidence="7" id="KW-1185">Reference proteome</keyword>
<dbReference type="CDD" id="cd17535">
    <property type="entry name" value="REC_NarL-like"/>
    <property type="match status" value="1"/>
</dbReference>
<proteinExistence type="predicted"/>
<feature type="modified residue" description="4-aspartylphosphate" evidence="3">
    <location>
        <position position="57"/>
    </location>
</feature>
<dbReference type="Gene3D" id="3.40.50.2300">
    <property type="match status" value="1"/>
</dbReference>
<dbReference type="InterPro" id="IPR016032">
    <property type="entry name" value="Sig_transdc_resp-reg_C-effctor"/>
</dbReference>
<accession>A0ABY7GL26</accession>
<dbReference type="PROSITE" id="PS50110">
    <property type="entry name" value="RESPONSE_REGULATORY"/>
    <property type="match status" value="1"/>
</dbReference>
<dbReference type="PANTHER" id="PTHR43214">
    <property type="entry name" value="TWO-COMPONENT RESPONSE REGULATOR"/>
    <property type="match status" value="1"/>
</dbReference>
<dbReference type="Pfam" id="PF00072">
    <property type="entry name" value="Response_reg"/>
    <property type="match status" value="1"/>
</dbReference>
<dbReference type="InterPro" id="IPR058245">
    <property type="entry name" value="NreC/VraR/RcsB-like_REC"/>
</dbReference>
<dbReference type="SUPFAM" id="SSF46894">
    <property type="entry name" value="C-terminal effector domain of the bipartite response regulators"/>
    <property type="match status" value="1"/>
</dbReference>
<evidence type="ECO:0000313" key="7">
    <source>
        <dbReference type="Proteomes" id="UP001162780"/>
    </source>
</evidence>
<dbReference type="SMART" id="SM00448">
    <property type="entry name" value="REC"/>
    <property type="match status" value="1"/>
</dbReference>
<dbReference type="InterPro" id="IPR001789">
    <property type="entry name" value="Sig_transdc_resp-reg_receiver"/>
</dbReference>
<dbReference type="EMBL" id="CP113517">
    <property type="protein sequence ID" value="WAR45189.1"/>
    <property type="molecule type" value="Genomic_DNA"/>
</dbReference>
<dbReference type="Pfam" id="PF00196">
    <property type="entry name" value="GerE"/>
    <property type="match status" value="1"/>
</dbReference>
<evidence type="ECO:0000313" key="6">
    <source>
        <dbReference type="EMBL" id="WAR45189.1"/>
    </source>
</evidence>
<dbReference type="InterPro" id="IPR039420">
    <property type="entry name" value="WalR-like"/>
</dbReference>
<dbReference type="InterPro" id="IPR000792">
    <property type="entry name" value="Tscrpt_reg_LuxR_C"/>
</dbReference>
<dbReference type="Proteomes" id="UP001162780">
    <property type="component" value="Chromosome"/>
</dbReference>
<dbReference type="PROSITE" id="PS00622">
    <property type="entry name" value="HTH_LUXR_1"/>
    <property type="match status" value="1"/>
</dbReference>
<feature type="domain" description="HTH luxR-type" evidence="4">
    <location>
        <begin position="146"/>
        <end position="211"/>
    </location>
</feature>
<dbReference type="RefSeq" id="WP_255190159.1">
    <property type="nucleotide sequence ID" value="NZ_CP113517.1"/>
</dbReference>
<dbReference type="PRINTS" id="PR00038">
    <property type="entry name" value="HTHLUXR"/>
</dbReference>
<dbReference type="SMART" id="SM00421">
    <property type="entry name" value="HTH_LUXR"/>
    <property type="match status" value="1"/>
</dbReference>
<organism evidence="6 7">
    <name type="scientific">Methylomonas rapida</name>
    <dbReference type="NCBI Taxonomy" id="2963939"/>
    <lineage>
        <taxon>Bacteria</taxon>
        <taxon>Pseudomonadati</taxon>
        <taxon>Pseudomonadota</taxon>
        <taxon>Gammaproteobacteria</taxon>
        <taxon>Methylococcales</taxon>
        <taxon>Methylococcaceae</taxon>
        <taxon>Methylomonas</taxon>
    </lineage>
</organism>
<dbReference type="CDD" id="cd06170">
    <property type="entry name" value="LuxR_C_like"/>
    <property type="match status" value="1"/>
</dbReference>
<dbReference type="InterPro" id="IPR011006">
    <property type="entry name" value="CheY-like_superfamily"/>
</dbReference>
<evidence type="ECO:0000259" key="4">
    <source>
        <dbReference type="PROSITE" id="PS50043"/>
    </source>
</evidence>
<name>A0ABY7GL26_9GAMM</name>
<evidence type="ECO:0000256" key="2">
    <source>
        <dbReference type="ARBA" id="ARBA00023125"/>
    </source>
</evidence>
<keyword evidence="1 3" id="KW-0597">Phosphoprotein</keyword>
<feature type="domain" description="Response regulatory" evidence="5">
    <location>
        <begin position="6"/>
        <end position="122"/>
    </location>
</feature>
<sequence length="217" mass="23928">MSGKINVLLVDDHAVVRMGFKTYLGTSERIGQVFEVDRGEKACQLYDQLKPDIVVLDLSMPGIGGFECIRRLINRDPNCKILVFSIHDELIYVSRALKAGAKGYLVKSSEPEMLMNAVFAIMEGGNFLTPELAQKLAVGAANETPPEEKIKQLTPREFDIFYLLAHGATTREVAAHLCLSHKTVCNNATSIKEKLGLKTMSELALFASRHGIVKHVA</sequence>
<keyword evidence="2" id="KW-0238">DNA-binding</keyword>
<dbReference type="SUPFAM" id="SSF52172">
    <property type="entry name" value="CheY-like"/>
    <property type="match status" value="1"/>
</dbReference>
<evidence type="ECO:0000256" key="3">
    <source>
        <dbReference type="PROSITE-ProRule" id="PRU00169"/>
    </source>
</evidence>
<evidence type="ECO:0000256" key="1">
    <source>
        <dbReference type="ARBA" id="ARBA00022553"/>
    </source>
</evidence>
<protein>
    <submittedName>
        <fullName evidence="6">Response regulator transcription factor</fullName>
    </submittedName>
</protein>